<feature type="domain" description="NUC153" evidence="6">
    <location>
        <begin position="450"/>
        <end position="467"/>
    </location>
</feature>
<dbReference type="PANTHER" id="PTHR14927:SF0">
    <property type="entry name" value="NUCLEOLAR PROTEIN 10"/>
    <property type="match status" value="1"/>
</dbReference>
<evidence type="ECO:0000256" key="3">
    <source>
        <dbReference type="ARBA" id="ARBA00022574"/>
    </source>
</evidence>
<dbReference type="EMBL" id="KV453841">
    <property type="protein sequence ID" value="ODV92256.1"/>
    <property type="molecule type" value="Genomic_DNA"/>
</dbReference>
<keyword evidence="5" id="KW-0539">Nucleus</keyword>
<evidence type="ECO:0000313" key="10">
    <source>
        <dbReference type="Proteomes" id="UP000095023"/>
    </source>
</evidence>
<dbReference type="Pfam" id="PF08159">
    <property type="entry name" value="NUC153"/>
    <property type="match status" value="1"/>
</dbReference>
<keyword evidence="4" id="KW-0677">Repeat</keyword>
<evidence type="ECO:0000256" key="5">
    <source>
        <dbReference type="ARBA" id="ARBA00023242"/>
    </source>
</evidence>
<organism evidence="9 10">
    <name type="scientific">Tortispora caseinolytica NRRL Y-17796</name>
    <dbReference type="NCBI Taxonomy" id="767744"/>
    <lineage>
        <taxon>Eukaryota</taxon>
        <taxon>Fungi</taxon>
        <taxon>Dikarya</taxon>
        <taxon>Ascomycota</taxon>
        <taxon>Saccharomycotina</taxon>
        <taxon>Trigonopsidomycetes</taxon>
        <taxon>Trigonopsidales</taxon>
        <taxon>Trigonopsidaceae</taxon>
        <taxon>Tortispora</taxon>
    </lineage>
</organism>
<dbReference type="InterPro" id="IPR015943">
    <property type="entry name" value="WD40/YVTN_repeat-like_dom_sf"/>
</dbReference>
<dbReference type="InterPro" id="IPR040382">
    <property type="entry name" value="NOL10/Enp2"/>
</dbReference>
<dbReference type="InterPro" id="IPR036322">
    <property type="entry name" value="WD40_repeat_dom_sf"/>
</dbReference>
<dbReference type="GO" id="GO:0000462">
    <property type="term" value="P:maturation of SSU-rRNA from tricistronic rRNA transcript (SSU-rRNA, 5.8S rRNA, LSU-rRNA)"/>
    <property type="evidence" value="ECO:0007669"/>
    <property type="project" value="EnsemblFungi"/>
</dbReference>
<dbReference type="GO" id="GO:0030686">
    <property type="term" value="C:90S preribosome"/>
    <property type="evidence" value="ECO:0007669"/>
    <property type="project" value="TreeGrafter"/>
</dbReference>
<keyword evidence="3" id="KW-0853">WD repeat</keyword>
<proteinExistence type="inferred from homology"/>
<evidence type="ECO:0000313" key="9">
    <source>
        <dbReference type="EMBL" id="ODV92256.1"/>
    </source>
</evidence>
<dbReference type="Pfam" id="PF23098">
    <property type="entry name" value="Beta-prop_NOL10_N"/>
    <property type="match status" value="1"/>
</dbReference>
<dbReference type="InterPro" id="IPR001680">
    <property type="entry name" value="WD40_rpt"/>
</dbReference>
<feature type="domain" description="Nucleolar protein 10-like second" evidence="7">
    <location>
        <begin position="361"/>
        <end position="408"/>
    </location>
</feature>
<feature type="domain" description="Nucleolar protein 10-like N-terminal" evidence="8">
    <location>
        <begin position="18"/>
        <end position="356"/>
    </location>
</feature>
<dbReference type="Pfam" id="PF23097">
    <property type="entry name" value="NOL10_2nd"/>
    <property type="match status" value="1"/>
</dbReference>
<dbReference type="OrthoDB" id="273340at2759"/>
<evidence type="ECO:0000256" key="2">
    <source>
        <dbReference type="ARBA" id="ARBA00005264"/>
    </source>
</evidence>
<evidence type="ECO:0000259" key="6">
    <source>
        <dbReference type="Pfam" id="PF08159"/>
    </source>
</evidence>
<reference evidence="10" key="1">
    <citation type="submission" date="2016-02" db="EMBL/GenBank/DDBJ databases">
        <title>Comparative genomics of biotechnologically important yeasts.</title>
        <authorList>
            <consortium name="DOE Joint Genome Institute"/>
            <person name="Riley R."/>
            <person name="Haridas S."/>
            <person name="Wolfe K.H."/>
            <person name="Lopes M.R."/>
            <person name="Hittinger C.T."/>
            <person name="Goker M."/>
            <person name="Salamov A."/>
            <person name="Wisecaver J."/>
            <person name="Long T.M."/>
            <person name="Aerts A.L."/>
            <person name="Barry K."/>
            <person name="Choi C."/>
            <person name="Clum A."/>
            <person name="Coughlan A.Y."/>
            <person name="Deshpande S."/>
            <person name="Douglass A.P."/>
            <person name="Hanson S.J."/>
            <person name="Klenk H.-P."/>
            <person name="Labutti K."/>
            <person name="Lapidus A."/>
            <person name="Lindquist E."/>
            <person name="Lipzen A."/>
            <person name="Meier-Kolthoff J.P."/>
            <person name="Ohm R.A."/>
            <person name="Otillar R.P."/>
            <person name="Pangilinan J."/>
            <person name="Peng Y."/>
            <person name="Rokas A."/>
            <person name="Rosa C.A."/>
            <person name="Scheuner C."/>
            <person name="Sibirny A.A."/>
            <person name="Slot J.C."/>
            <person name="Stielow J.B."/>
            <person name="Sun H."/>
            <person name="Kurtzman C.P."/>
            <person name="Blackwell M."/>
            <person name="Jeffries T.W."/>
            <person name="Grigoriev I.V."/>
        </authorList>
    </citation>
    <scope>NUCLEOTIDE SEQUENCE [LARGE SCALE GENOMIC DNA]</scope>
    <source>
        <strain evidence="10">NRRL Y-17796</strain>
    </source>
</reference>
<name>A0A1E4TKH5_9ASCO</name>
<dbReference type="GO" id="GO:0032040">
    <property type="term" value="C:small-subunit processome"/>
    <property type="evidence" value="ECO:0007669"/>
    <property type="project" value="EnsemblFungi"/>
</dbReference>
<evidence type="ECO:0000259" key="7">
    <source>
        <dbReference type="Pfam" id="PF23097"/>
    </source>
</evidence>
<sequence>MLKTNLGTTIYQVAGANTSRSLPEWIARKKKRELKEDLEYANRIELIQDFEFEEASNRLKISQDGEFIMATGTYKPQLHVYDLANLSMKFTRHTDAENVDFEIISDDWTKSVHLQNDRWIEFQAQGGIYTRTRIPRFGRSLAYDRRNCDLYVAAAGAEVYRLNLDQGKFLSSAELGETAGVNDVIVNEYHGLVACGTEEGVVEFFDSRTRPRPVAALSVGEGSQGGVSKLAYKDGLTFAAGTGDGYTIIWDLRKSTPLMRRDQGFGFAINTLEFVGQNRVMSGDRAGLKLWEPMQNSQVWTVSVEGMNDAVWYKDSGMVMTANEGKPMHAFYIPALGPAPKWCSFIDSITEEMEESGEQSVYQNYRFVTRRELAALGLDHLKGTKTVRAYMHGFFIDQRLYDQAKLLLDPNSAETARKDAIRKKMEAQRASRIRAAQPITPKAPKPVLQDSRFAAVLDDEDYAIDESK</sequence>
<dbReference type="SMART" id="SM00320">
    <property type="entry name" value="WD40"/>
    <property type="match status" value="4"/>
</dbReference>
<keyword evidence="10" id="KW-1185">Reference proteome</keyword>
<dbReference type="InterPro" id="IPR012580">
    <property type="entry name" value="NUC153"/>
</dbReference>
<dbReference type="InterPro" id="IPR056550">
    <property type="entry name" value="NOL10_2nd"/>
</dbReference>
<comment type="similarity">
    <text evidence="2">Belongs to the WD repeat NOL10/ENP2 family.</text>
</comment>
<accession>A0A1E4TKH5</accession>
<dbReference type="AlphaFoldDB" id="A0A1E4TKH5"/>
<dbReference type="SUPFAM" id="SSF50978">
    <property type="entry name" value="WD40 repeat-like"/>
    <property type="match status" value="1"/>
</dbReference>
<protein>
    <submittedName>
        <fullName evidence="9">Uncharacterized protein</fullName>
    </submittedName>
</protein>
<comment type="subcellular location">
    <subcellularLocation>
        <location evidence="1">Nucleus</location>
        <location evidence="1">Nucleolus</location>
    </subcellularLocation>
</comment>
<dbReference type="Gene3D" id="2.130.10.10">
    <property type="entry name" value="YVTN repeat-like/Quinoprotein amine dehydrogenase"/>
    <property type="match status" value="1"/>
</dbReference>
<dbReference type="InterPro" id="IPR056551">
    <property type="entry name" value="Beta-prop_NOL10_N"/>
</dbReference>
<evidence type="ECO:0000256" key="1">
    <source>
        <dbReference type="ARBA" id="ARBA00004604"/>
    </source>
</evidence>
<evidence type="ECO:0000256" key="4">
    <source>
        <dbReference type="ARBA" id="ARBA00022737"/>
    </source>
</evidence>
<dbReference type="PANTHER" id="PTHR14927">
    <property type="entry name" value="NUCLEOLAR PROTEIN 10"/>
    <property type="match status" value="1"/>
</dbReference>
<dbReference type="Proteomes" id="UP000095023">
    <property type="component" value="Unassembled WGS sequence"/>
</dbReference>
<evidence type="ECO:0000259" key="8">
    <source>
        <dbReference type="Pfam" id="PF23098"/>
    </source>
</evidence>
<gene>
    <name evidence="9" type="ORF">CANCADRAFT_84365</name>
</gene>